<evidence type="ECO:0000313" key="2">
    <source>
        <dbReference type="EMBL" id="SEJ16879.1"/>
    </source>
</evidence>
<sequence>MQKRIRWIGFVILMANSFYVNAQYALQDSTSKRFFVGSTFFVLGNFAEANRPDFVQVNSGYRITQKDVVSLELKTWKYAWSLGIPYGASYEAPEEKFPGYIREYGFALVYQRFWWKGLYSGIHVMNAWQRFVDENNQKIDKGFQIFNTYRLGYHIKLFKNRFFIEPSIAITHRLFHTEMPDGFRQQDDKWSKFFYGEPGLHFGFNF</sequence>
<accession>A0A1H6WIK6</accession>
<evidence type="ECO:0000256" key="1">
    <source>
        <dbReference type="SAM" id="SignalP"/>
    </source>
</evidence>
<organism evidence="2 3">
    <name type="scientific">Cyclobacterium xiamenense</name>
    <dbReference type="NCBI Taxonomy" id="1297121"/>
    <lineage>
        <taxon>Bacteria</taxon>
        <taxon>Pseudomonadati</taxon>
        <taxon>Bacteroidota</taxon>
        <taxon>Cytophagia</taxon>
        <taxon>Cytophagales</taxon>
        <taxon>Cyclobacteriaceae</taxon>
        <taxon>Cyclobacterium</taxon>
    </lineage>
</organism>
<dbReference type="RefSeq" id="WP_092172070.1">
    <property type="nucleotide sequence ID" value="NZ_FNZH01000002.1"/>
</dbReference>
<dbReference type="AlphaFoldDB" id="A0A1H6WIK6"/>
<feature type="signal peptide" evidence="1">
    <location>
        <begin position="1"/>
        <end position="22"/>
    </location>
</feature>
<feature type="chain" id="PRO_5011439761" description="DUF3575 domain-containing protein" evidence="1">
    <location>
        <begin position="23"/>
        <end position="206"/>
    </location>
</feature>
<keyword evidence="1" id="KW-0732">Signal</keyword>
<keyword evidence="3" id="KW-1185">Reference proteome</keyword>
<protein>
    <recommendedName>
        <fullName evidence="4">DUF3575 domain-containing protein</fullName>
    </recommendedName>
</protein>
<evidence type="ECO:0008006" key="4">
    <source>
        <dbReference type="Google" id="ProtNLM"/>
    </source>
</evidence>
<dbReference type="OrthoDB" id="827620at2"/>
<proteinExistence type="predicted"/>
<evidence type="ECO:0000313" key="3">
    <source>
        <dbReference type="Proteomes" id="UP000199403"/>
    </source>
</evidence>
<dbReference type="STRING" id="1416801.SAMN05192553_102737"/>
<name>A0A1H6WIK6_9BACT</name>
<gene>
    <name evidence="2" type="ORF">SAMN05192553_102737</name>
</gene>
<dbReference type="EMBL" id="FNZH01000002">
    <property type="protein sequence ID" value="SEJ16879.1"/>
    <property type="molecule type" value="Genomic_DNA"/>
</dbReference>
<reference evidence="3" key="1">
    <citation type="submission" date="2016-10" db="EMBL/GenBank/DDBJ databases">
        <authorList>
            <person name="Varghese N."/>
            <person name="Submissions S."/>
        </authorList>
    </citation>
    <scope>NUCLEOTIDE SEQUENCE [LARGE SCALE GENOMIC DNA]</scope>
    <source>
        <strain evidence="3">IBRC-M 10761</strain>
    </source>
</reference>
<dbReference type="Proteomes" id="UP000199403">
    <property type="component" value="Unassembled WGS sequence"/>
</dbReference>